<dbReference type="InterPro" id="IPR034079">
    <property type="entry name" value="R3H_KhpB"/>
</dbReference>
<organism evidence="2 3">
    <name type="scientific">Planktothrix agardhii (strain NIVA-CYA 126/8)</name>
    <dbReference type="NCBI Taxonomy" id="388467"/>
    <lineage>
        <taxon>Bacteria</taxon>
        <taxon>Bacillati</taxon>
        <taxon>Cyanobacteriota</taxon>
        <taxon>Cyanophyceae</taxon>
        <taxon>Oscillatoriophycideae</taxon>
        <taxon>Oscillatoriales</taxon>
        <taxon>Microcoleaceae</taxon>
        <taxon>Planktothrix</taxon>
    </lineage>
</organism>
<gene>
    <name evidence="2" type="ORF">A19Y_3701</name>
</gene>
<dbReference type="Proteomes" id="UP000027395">
    <property type="component" value="Chromosome"/>
</dbReference>
<dbReference type="PANTHER" id="PTHR35800:SF1">
    <property type="entry name" value="RNA-BINDING PROTEIN KHPB"/>
    <property type="match status" value="1"/>
</dbReference>
<dbReference type="GeneID" id="77287879"/>
<dbReference type="PATRIC" id="fig|388467.6.peg.3649"/>
<protein>
    <recommendedName>
        <fullName evidence="1">R3H domain-containing protein</fullName>
    </recommendedName>
</protein>
<dbReference type="PROSITE" id="PS51061">
    <property type="entry name" value="R3H"/>
    <property type="match status" value="1"/>
</dbReference>
<dbReference type="Gene3D" id="3.30.1370.50">
    <property type="entry name" value="R3H-like domain"/>
    <property type="match status" value="1"/>
</dbReference>
<dbReference type="STRING" id="388467.A19Y_3701"/>
<dbReference type="Gene3D" id="3.30.300.20">
    <property type="match status" value="1"/>
</dbReference>
<dbReference type="PANTHER" id="PTHR35800">
    <property type="entry name" value="PROTEIN JAG"/>
    <property type="match status" value="1"/>
</dbReference>
<dbReference type="RefSeq" id="WP_042155870.1">
    <property type="nucleotide sequence ID" value="NZ_CM002803.1"/>
</dbReference>
<evidence type="ECO:0000313" key="3">
    <source>
        <dbReference type="Proteomes" id="UP000027395"/>
    </source>
</evidence>
<keyword evidence="3" id="KW-1185">Reference proteome</keyword>
<dbReference type="InterPro" id="IPR036867">
    <property type="entry name" value="R3H_dom_sf"/>
</dbReference>
<dbReference type="GO" id="GO:0003723">
    <property type="term" value="F:RNA binding"/>
    <property type="evidence" value="ECO:0007669"/>
    <property type="project" value="InterPro"/>
</dbReference>
<dbReference type="SUPFAM" id="SSF82708">
    <property type="entry name" value="R3H domain"/>
    <property type="match status" value="1"/>
</dbReference>
<feature type="domain" description="R3H" evidence="1">
    <location>
        <begin position="92"/>
        <end position="158"/>
    </location>
</feature>
<evidence type="ECO:0000259" key="1">
    <source>
        <dbReference type="PROSITE" id="PS51061"/>
    </source>
</evidence>
<sequence>MNNSDIQQGQEWLEELLKLGAVPSQVKPSLEADSCWLTIDQVNLTPEQVATLIGQDGEVLDAIQYLLNAIHNLGKEDENRTSYTVELNGYRTQRHLELRALADHAASRVRETGGEVEIKSLSSAERRLIHSFLEESDDLETYSRGQEPDRRLVVKIKG</sequence>
<dbReference type="SMART" id="SM00393">
    <property type="entry name" value="R3H"/>
    <property type="match status" value="1"/>
</dbReference>
<dbReference type="InterPro" id="IPR001374">
    <property type="entry name" value="R3H_dom"/>
</dbReference>
<dbReference type="Pfam" id="PF01424">
    <property type="entry name" value="R3H"/>
    <property type="match status" value="1"/>
</dbReference>
<dbReference type="InterPro" id="IPR015946">
    <property type="entry name" value="KH_dom-like_a/b"/>
</dbReference>
<dbReference type="InterPro" id="IPR039247">
    <property type="entry name" value="KhpB"/>
</dbReference>
<proteinExistence type="predicted"/>
<reference evidence="2 3" key="1">
    <citation type="journal article" date="2014" name="Appl. Environ. Microbiol.">
        <title>Elucidation of insertion elements encoded on plasmids and in vitro construction of shuttle vectors from the toxic cyanobacterium Planktothrix.</title>
        <authorList>
            <person name="Christiansen G."/>
            <person name="Goesmann A."/>
            <person name="Kurmayer R."/>
        </authorList>
    </citation>
    <scope>NUCLEOTIDE SEQUENCE [LARGE SCALE GENOMIC DNA]</scope>
    <source>
        <strain evidence="2 3">NIVA-CYA 126/8</strain>
    </source>
</reference>
<name>A0A073CJY2_PLAA1</name>
<dbReference type="AlphaFoldDB" id="A0A073CJY2"/>
<dbReference type="eggNOG" id="COG1847">
    <property type="taxonomic scope" value="Bacteria"/>
</dbReference>
<accession>A0A073CJY2</accession>
<dbReference type="CDD" id="cd02644">
    <property type="entry name" value="R3H_jag"/>
    <property type="match status" value="1"/>
</dbReference>
<dbReference type="HOGENOM" id="CLU_042512_4_1_3"/>
<dbReference type="EMBL" id="CM002803">
    <property type="protein sequence ID" value="KEI68446.1"/>
    <property type="molecule type" value="Genomic_DNA"/>
</dbReference>
<evidence type="ECO:0000313" key="2">
    <source>
        <dbReference type="EMBL" id="KEI68446.1"/>
    </source>
</evidence>